<evidence type="ECO:0000256" key="11">
    <source>
        <dbReference type="ARBA" id="ARBA00023316"/>
    </source>
</evidence>
<evidence type="ECO:0000256" key="15">
    <source>
        <dbReference type="SAM" id="Phobius"/>
    </source>
</evidence>
<keyword evidence="9 15" id="KW-0472">Membrane</keyword>
<feature type="non-terminal residue" evidence="16">
    <location>
        <position position="260"/>
    </location>
</feature>
<comment type="catalytic activity">
    <reaction evidence="14">
        <text>di-trans,octa-cis-undecaprenyl diphosphate + H2O = di-trans,octa-cis-undecaprenyl phosphate + phosphate + H(+)</text>
        <dbReference type="Rhea" id="RHEA:28094"/>
        <dbReference type="ChEBI" id="CHEBI:15377"/>
        <dbReference type="ChEBI" id="CHEBI:15378"/>
        <dbReference type="ChEBI" id="CHEBI:43474"/>
        <dbReference type="ChEBI" id="CHEBI:58405"/>
        <dbReference type="ChEBI" id="CHEBI:60392"/>
        <dbReference type="EC" id="3.6.1.27"/>
    </reaction>
</comment>
<dbReference type="Proteomes" id="UP001221217">
    <property type="component" value="Unassembled WGS sequence"/>
</dbReference>
<evidence type="ECO:0000256" key="12">
    <source>
        <dbReference type="ARBA" id="ARBA00032707"/>
    </source>
</evidence>
<evidence type="ECO:0000256" key="13">
    <source>
        <dbReference type="ARBA" id="ARBA00032932"/>
    </source>
</evidence>
<evidence type="ECO:0000256" key="14">
    <source>
        <dbReference type="ARBA" id="ARBA00047594"/>
    </source>
</evidence>
<dbReference type="InterPro" id="IPR003824">
    <property type="entry name" value="UppP"/>
</dbReference>
<evidence type="ECO:0000256" key="4">
    <source>
        <dbReference type="ARBA" id="ARBA00021581"/>
    </source>
</evidence>
<dbReference type="PANTHER" id="PTHR30622">
    <property type="entry name" value="UNDECAPRENYL-DIPHOSPHATASE"/>
    <property type="match status" value="1"/>
</dbReference>
<dbReference type="PANTHER" id="PTHR30622:SF2">
    <property type="entry name" value="UNDECAPRENYL-DIPHOSPHATASE"/>
    <property type="match status" value="1"/>
</dbReference>
<feature type="transmembrane region" description="Helical" evidence="15">
    <location>
        <begin position="85"/>
        <end position="106"/>
    </location>
</feature>
<reference evidence="16 17" key="1">
    <citation type="submission" date="2022-12" db="EMBL/GenBank/DDBJ databases">
        <title>Metagenome assembled genome from gulf of manar.</title>
        <authorList>
            <person name="Kohli P."/>
            <person name="Pk S."/>
            <person name="Venkata Ramana C."/>
            <person name="Sasikala C."/>
        </authorList>
    </citation>
    <scope>NUCLEOTIDE SEQUENCE [LARGE SCALE GENOMIC DNA]</scope>
    <source>
        <strain evidence="16">JB008</strain>
    </source>
</reference>
<evidence type="ECO:0000256" key="5">
    <source>
        <dbReference type="ARBA" id="ARBA00022475"/>
    </source>
</evidence>
<dbReference type="GO" id="GO:0050380">
    <property type="term" value="F:undecaprenyl-diphosphatase activity"/>
    <property type="evidence" value="ECO:0007669"/>
    <property type="project" value="UniProtKB-EC"/>
</dbReference>
<dbReference type="GO" id="GO:0046677">
    <property type="term" value="P:response to antibiotic"/>
    <property type="evidence" value="ECO:0007669"/>
    <property type="project" value="UniProtKB-KW"/>
</dbReference>
<dbReference type="EMBL" id="JAQQAL010000044">
    <property type="protein sequence ID" value="MDC7228379.1"/>
    <property type="molecule type" value="Genomic_DNA"/>
</dbReference>
<dbReference type="HAMAP" id="MF_01006">
    <property type="entry name" value="Undec_diphosphatase"/>
    <property type="match status" value="1"/>
</dbReference>
<keyword evidence="7" id="KW-0378">Hydrolase</keyword>
<evidence type="ECO:0000256" key="8">
    <source>
        <dbReference type="ARBA" id="ARBA00022989"/>
    </source>
</evidence>
<keyword evidence="10" id="KW-0046">Antibiotic resistance</keyword>
<organism evidence="16 17">
    <name type="scientific">Candidatus Thalassospirochaeta sargassi</name>
    <dbReference type="NCBI Taxonomy" id="3119039"/>
    <lineage>
        <taxon>Bacteria</taxon>
        <taxon>Pseudomonadati</taxon>
        <taxon>Spirochaetota</taxon>
        <taxon>Spirochaetia</taxon>
        <taxon>Spirochaetales</taxon>
        <taxon>Spirochaetaceae</taxon>
        <taxon>Candidatus Thalassospirochaeta</taxon>
    </lineage>
</organism>
<accession>A0AAJ1MPU0</accession>
<evidence type="ECO:0000256" key="7">
    <source>
        <dbReference type="ARBA" id="ARBA00022801"/>
    </source>
</evidence>
<evidence type="ECO:0000313" key="17">
    <source>
        <dbReference type="Proteomes" id="UP001221217"/>
    </source>
</evidence>
<dbReference type="Pfam" id="PF02673">
    <property type="entry name" value="BacA"/>
    <property type="match status" value="1"/>
</dbReference>
<comment type="similarity">
    <text evidence="2">Belongs to the UppP family.</text>
</comment>
<keyword evidence="6 15" id="KW-0812">Transmembrane</keyword>
<protein>
    <recommendedName>
        <fullName evidence="4">Undecaprenyl-diphosphatase</fullName>
        <ecNumber evidence="3">3.6.1.27</ecNumber>
    </recommendedName>
    <alternativeName>
        <fullName evidence="13">Bacitracin resistance protein</fullName>
    </alternativeName>
    <alternativeName>
        <fullName evidence="12">Undecaprenyl pyrophosphate phosphatase</fullName>
    </alternativeName>
</protein>
<evidence type="ECO:0000256" key="1">
    <source>
        <dbReference type="ARBA" id="ARBA00004651"/>
    </source>
</evidence>
<evidence type="ECO:0000256" key="6">
    <source>
        <dbReference type="ARBA" id="ARBA00022692"/>
    </source>
</evidence>
<evidence type="ECO:0000256" key="10">
    <source>
        <dbReference type="ARBA" id="ARBA00023251"/>
    </source>
</evidence>
<dbReference type="EC" id="3.6.1.27" evidence="3"/>
<feature type="transmembrane region" description="Helical" evidence="15">
    <location>
        <begin position="41"/>
        <end position="64"/>
    </location>
</feature>
<evidence type="ECO:0000256" key="9">
    <source>
        <dbReference type="ARBA" id="ARBA00023136"/>
    </source>
</evidence>
<comment type="caution">
    <text evidence="16">The sequence shown here is derived from an EMBL/GenBank/DDBJ whole genome shotgun (WGS) entry which is preliminary data.</text>
</comment>
<evidence type="ECO:0000313" key="16">
    <source>
        <dbReference type="EMBL" id="MDC7228379.1"/>
    </source>
</evidence>
<proteinExistence type="inferred from homology"/>
<comment type="subcellular location">
    <subcellularLocation>
        <location evidence="1">Cell membrane</location>
        <topology evidence="1">Multi-pass membrane protein</topology>
    </subcellularLocation>
</comment>
<dbReference type="GO" id="GO:0005886">
    <property type="term" value="C:plasma membrane"/>
    <property type="evidence" value="ECO:0007669"/>
    <property type="project" value="UniProtKB-SubCell"/>
</dbReference>
<feature type="transmembrane region" description="Helical" evidence="15">
    <location>
        <begin position="220"/>
        <end position="240"/>
    </location>
</feature>
<feature type="transmembrane region" description="Helical" evidence="15">
    <location>
        <begin position="118"/>
        <end position="136"/>
    </location>
</feature>
<evidence type="ECO:0000256" key="2">
    <source>
        <dbReference type="ARBA" id="ARBA00010621"/>
    </source>
</evidence>
<keyword evidence="5" id="KW-1003">Cell membrane</keyword>
<gene>
    <name evidence="16" type="ORF">PQJ61_16570</name>
</gene>
<name>A0AAJ1MPU0_9SPIO</name>
<keyword evidence="11" id="KW-0961">Cell wall biogenesis/degradation</keyword>
<dbReference type="AlphaFoldDB" id="A0AAJ1MPU0"/>
<sequence length="260" mass="28287">MMTILQSIFLGALQGIAEFLPVSSSGHLVVFRNFMNLGDVPILFDVLLHCATLLVVLIVFRKIIFELIKSIWRFIIRKTDQSDSVNLRVVAVILIASVFTAVLGFGIEALDVAHKPRLVSVLFLVTAGVLLFTRFIKTEETGYQKAGFRTALITGLAQGIAVFPGISRSGMTISASLFTGIGKEKAGEYSFLLSIPAIAGAIILEIRDLDLLSGSVSPDVMIAGMVAAFVVGLASILFLLRLIKRSRLYLFSFYLIPFGI</sequence>
<keyword evidence="8 15" id="KW-1133">Transmembrane helix</keyword>
<evidence type="ECO:0000256" key="3">
    <source>
        <dbReference type="ARBA" id="ARBA00012374"/>
    </source>
</evidence>